<gene>
    <name evidence="2" type="ORF">BP01DRAFT_307091</name>
</gene>
<dbReference type="OrthoDB" id="5410680at2759"/>
<evidence type="ECO:0000313" key="3">
    <source>
        <dbReference type="Proteomes" id="UP000248349"/>
    </source>
</evidence>
<keyword evidence="3" id="KW-1185">Reference proteome</keyword>
<evidence type="ECO:0000313" key="2">
    <source>
        <dbReference type="EMBL" id="PYH40923.1"/>
    </source>
</evidence>
<sequence>PREITDSIINQLINIVYKNRASQLQIYKMMAFKLDILIILVYYILKKYSFKLVKPTKKPGLTPEIKKRRLEFCLYGLKDLIFTDKTIVYIDQYCGTQRIWYYTYKKYKVLCIQYCWKSKADFMV</sequence>
<dbReference type="GeneID" id="37073501"/>
<dbReference type="GO" id="GO:0003676">
    <property type="term" value="F:nucleic acid binding"/>
    <property type="evidence" value="ECO:0007669"/>
    <property type="project" value="InterPro"/>
</dbReference>
<name>A0A318Z830_9EURO</name>
<accession>A0A318Z830</accession>
<proteinExistence type="predicted"/>
<dbReference type="Proteomes" id="UP000248349">
    <property type="component" value="Unassembled WGS sequence"/>
</dbReference>
<keyword evidence="1" id="KW-1133">Transmembrane helix</keyword>
<feature type="transmembrane region" description="Helical" evidence="1">
    <location>
        <begin position="26"/>
        <end position="45"/>
    </location>
</feature>
<organism evidence="2 3">
    <name type="scientific">Aspergillus saccharolyticus JOP 1030-1</name>
    <dbReference type="NCBI Taxonomy" id="1450539"/>
    <lineage>
        <taxon>Eukaryota</taxon>
        <taxon>Fungi</taxon>
        <taxon>Dikarya</taxon>
        <taxon>Ascomycota</taxon>
        <taxon>Pezizomycotina</taxon>
        <taxon>Eurotiomycetes</taxon>
        <taxon>Eurotiomycetidae</taxon>
        <taxon>Eurotiales</taxon>
        <taxon>Aspergillaceae</taxon>
        <taxon>Aspergillus</taxon>
        <taxon>Aspergillus subgen. Circumdati</taxon>
    </lineage>
</organism>
<keyword evidence="1" id="KW-0812">Transmembrane</keyword>
<dbReference type="STRING" id="1450539.A0A318Z830"/>
<protein>
    <submittedName>
        <fullName evidence="2">Uncharacterized protein</fullName>
    </submittedName>
</protein>
<keyword evidence="1" id="KW-0472">Membrane</keyword>
<dbReference type="Gene3D" id="3.30.420.10">
    <property type="entry name" value="Ribonuclease H-like superfamily/Ribonuclease H"/>
    <property type="match status" value="1"/>
</dbReference>
<reference evidence="2 3" key="1">
    <citation type="submission" date="2016-12" db="EMBL/GenBank/DDBJ databases">
        <title>The genomes of Aspergillus section Nigri reveals drivers in fungal speciation.</title>
        <authorList>
            <consortium name="DOE Joint Genome Institute"/>
            <person name="Vesth T.C."/>
            <person name="Nybo J."/>
            <person name="Theobald S."/>
            <person name="Brandl J."/>
            <person name="Frisvad J.C."/>
            <person name="Nielsen K.F."/>
            <person name="Lyhne E.K."/>
            <person name="Kogle M.E."/>
            <person name="Kuo A."/>
            <person name="Riley R."/>
            <person name="Clum A."/>
            <person name="Nolan M."/>
            <person name="Lipzen A."/>
            <person name="Salamov A."/>
            <person name="Henrissat B."/>
            <person name="Wiebenga A."/>
            <person name="De Vries R.P."/>
            <person name="Grigoriev I.V."/>
            <person name="Mortensen U.H."/>
            <person name="Andersen M.R."/>
            <person name="Baker S.E."/>
        </authorList>
    </citation>
    <scope>NUCLEOTIDE SEQUENCE [LARGE SCALE GENOMIC DNA]</scope>
    <source>
        <strain evidence="2 3">JOP 1030-1</strain>
    </source>
</reference>
<dbReference type="RefSeq" id="XP_025426905.1">
    <property type="nucleotide sequence ID" value="XM_025572273.1"/>
</dbReference>
<dbReference type="InterPro" id="IPR036397">
    <property type="entry name" value="RNaseH_sf"/>
</dbReference>
<dbReference type="AlphaFoldDB" id="A0A318Z830"/>
<evidence type="ECO:0000256" key="1">
    <source>
        <dbReference type="SAM" id="Phobius"/>
    </source>
</evidence>
<dbReference type="EMBL" id="KZ821273">
    <property type="protein sequence ID" value="PYH40923.1"/>
    <property type="molecule type" value="Genomic_DNA"/>
</dbReference>
<feature type="non-terminal residue" evidence="2">
    <location>
        <position position="1"/>
    </location>
</feature>